<evidence type="ECO:0000256" key="7">
    <source>
        <dbReference type="ARBA" id="ARBA00023136"/>
    </source>
</evidence>
<dbReference type="Gene3D" id="3.40.50.300">
    <property type="entry name" value="P-loop containing nucleotide triphosphate hydrolases"/>
    <property type="match status" value="1"/>
</dbReference>
<dbReference type="Proteomes" id="UP000638648">
    <property type="component" value="Unassembled WGS sequence"/>
</dbReference>
<comment type="caution">
    <text evidence="9">The sequence shown here is derived from an EMBL/GenBank/DDBJ whole genome shotgun (WGS) entry which is preliminary data.</text>
</comment>
<dbReference type="SMART" id="SM00382">
    <property type="entry name" value="AAA"/>
    <property type="match status" value="1"/>
</dbReference>
<keyword evidence="3" id="KW-0813">Transport</keyword>
<evidence type="ECO:0000256" key="4">
    <source>
        <dbReference type="ARBA" id="ARBA00022475"/>
    </source>
</evidence>
<dbReference type="SUPFAM" id="SSF52540">
    <property type="entry name" value="P-loop containing nucleoside triphosphate hydrolases"/>
    <property type="match status" value="1"/>
</dbReference>
<proteinExistence type="inferred from homology"/>
<evidence type="ECO:0000256" key="3">
    <source>
        <dbReference type="ARBA" id="ARBA00022448"/>
    </source>
</evidence>
<dbReference type="AlphaFoldDB" id="A0A927MN82"/>
<evidence type="ECO:0000313" key="10">
    <source>
        <dbReference type="Proteomes" id="UP000638648"/>
    </source>
</evidence>
<feature type="domain" description="ABC transporter" evidence="8">
    <location>
        <begin position="16"/>
        <end position="273"/>
    </location>
</feature>
<dbReference type="PROSITE" id="PS00211">
    <property type="entry name" value="ABC_TRANSPORTER_1"/>
    <property type="match status" value="1"/>
</dbReference>
<evidence type="ECO:0000256" key="5">
    <source>
        <dbReference type="ARBA" id="ARBA00022741"/>
    </source>
</evidence>
<reference evidence="9" key="1">
    <citation type="submission" date="2020-10" db="EMBL/GenBank/DDBJ databases">
        <title>Sequencing the genomes of 1000 actinobacteria strains.</title>
        <authorList>
            <person name="Klenk H.-P."/>
        </authorList>
    </citation>
    <scope>NUCLEOTIDE SEQUENCE</scope>
    <source>
        <strain evidence="9">DSM 45354</strain>
    </source>
</reference>
<dbReference type="RefSeq" id="WP_337917443.1">
    <property type="nucleotide sequence ID" value="NZ_BAABJL010000077.1"/>
</dbReference>
<accession>A0A927MN82</accession>
<dbReference type="InterPro" id="IPR003593">
    <property type="entry name" value="AAA+_ATPase"/>
</dbReference>
<keyword evidence="7" id="KW-0472">Membrane</keyword>
<comment type="subcellular location">
    <subcellularLocation>
        <location evidence="1">Cell membrane</location>
        <topology evidence="1">Peripheral membrane protein</topology>
    </subcellularLocation>
</comment>
<dbReference type="GO" id="GO:0005524">
    <property type="term" value="F:ATP binding"/>
    <property type="evidence" value="ECO:0007669"/>
    <property type="project" value="UniProtKB-KW"/>
</dbReference>
<name>A0A927MN82_9ACTN</name>
<dbReference type="Pfam" id="PF08352">
    <property type="entry name" value="oligo_HPY"/>
    <property type="match status" value="1"/>
</dbReference>
<comment type="similarity">
    <text evidence="2">Belongs to the ABC transporter superfamily.</text>
</comment>
<dbReference type="PANTHER" id="PTHR43297:SF2">
    <property type="entry name" value="DIPEPTIDE TRANSPORT ATP-BINDING PROTEIN DPPD"/>
    <property type="match status" value="1"/>
</dbReference>
<dbReference type="InterPro" id="IPR013563">
    <property type="entry name" value="Oligopep_ABC_C"/>
</dbReference>
<evidence type="ECO:0000256" key="1">
    <source>
        <dbReference type="ARBA" id="ARBA00004202"/>
    </source>
</evidence>
<dbReference type="PANTHER" id="PTHR43297">
    <property type="entry name" value="OLIGOPEPTIDE TRANSPORT ATP-BINDING PROTEIN APPD"/>
    <property type="match status" value="1"/>
</dbReference>
<keyword evidence="4" id="KW-1003">Cell membrane</keyword>
<dbReference type="InterPro" id="IPR003439">
    <property type="entry name" value="ABC_transporter-like_ATP-bd"/>
</dbReference>
<dbReference type="GO" id="GO:0016887">
    <property type="term" value="F:ATP hydrolysis activity"/>
    <property type="evidence" value="ECO:0007669"/>
    <property type="project" value="InterPro"/>
</dbReference>
<evidence type="ECO:0000256" key="6">
    <source>
        <dbReference type="ARBA" id="ARBA00022840"/>
    </source>
</evidence>
<protein>
    <submittedName>
        <fullName evidence="9">Peptide/nickel transport system ATP-binding protein</fullName>
    </submittedName>
</protein>
<dbReference type="NCBIfam" id="TIGR01727">
    <property type="entry name" value="oligo_HPY"/>
    <property type="match status" value="1"/>
</dbReference>
<sequence length="355" mass="39160">MTSDQITMPATGTTVLTVEDLRVHLPTENGLLKAVDGVSFTVKAGMTLGIVGESGSGKSLTAKTLLRLNPKDFQESGRVTLHRTATDEELDLLELRRDGSVIRTVRGRRIAMIFQEPMTAFSSLHTIGDQIMEAILLHRTQDRAVAREVCLEAMKKVGIADAERRIDQYPHEFSGGMRQRAMIAMALSCEPEILIADEPTTALDVTIQAQVLELMKQLQRETGMAIVFITHDLAVVAEMCDEVAVMYLGSIVEHAGVREIFKAARHPYTRGLLRSIPRLGMGRSERLFAIEGTVPQAIDMPPMCGFAERCPQRIDGICDTVVPRTLTIGPQHTVRCVLHDPEYAEVSETVTKEQA</sequence>
<dbReference type="InterPro" id="IPR027417">
    <property type="entry name" value="P-loop_NTPase"/>
</dbReference>
<evidence type="ECO:0000256" key="2">
    <source>
        <dbReference type="ARBA" id="ARBA00005417"/>
    </source>
</evidence>
<keyword evidence="5" id="KW-0547">Nucleotide-binding</keyword>
<keyword evidence="10" id="KW-1185">Reference proteome</keyword>
<dbReference type="InterPro" id="IPR017871">
    <property type="entry name" value="ABC_transporter-like_CS"/>
</dbReference>
<dbReference type="GO" id="GO:0015833">
    <property type="term" value="P:peptide transport"/>
    <property type="evidence" value="ECO:0007669"/>
    <property type="project" value="InterPro"/>
</dbReference>
<dbReference type="GO" id="GO:0005886">
    <property type="term" value="C:plasma membrane"/>
    <property type="evidence" value="ECO:0007669"/>
    <property type="project" value="UniProtKB-SubCell"/>
</dbReference>
<dbReference type="Pfam" id="PF00005">
    <property type="entry name" value="ABC_tran"/>
    <property type="match status" value="1"/>
</dbReference>
<gene>
    <name evidence="9" type="ORF">HEB94_000487</name>
</gene>
<evidence type="ECO:0000313" key="9">
    <source>
        <dbReference type="EMBL" id="MBE1603639.1"/>
    </source>
</evidence>
<evidence type="ECO:0000259" key="8">
    <source>
        <dbReference type="PROSITE" id="PS50893"/>
    </source>
</evidence>
<dbReference type="PROSITE" id="PS50893">
    <property type="entry name" value="ABC_TRANSPORTER_2"/>
    <property type="match status" value="1"/>
</dbReference>
<dbReference type="InterPro" id="IPR050388">
    <property type="entry name" value="ABC_Ni/Peptide_Import"/>
</dbReference>
<keyword evidence="6 9" id="KW-0067">ATP-binding</keyword>
<organism evidence="9 10">
    <name type="scientific">Actinopolymorpha pittospori</name>
    <dbReference type="NCBI Taxonomy" id="648752"/>
    <lineage>
        <taxon>Bacteria</taxon>
        <taxon>Bacillati</taxon>
        <taxon>Actinomycetota</taxon>
        <taxon>Actinomycetes</taxon>
        <taxon>Propionibacteriales</taxon>
        <taxon>Actinopolymorphaceae</taxon>
        <taxon>Actinopolymorpha</taxon>
    </lineage>
</organism>
<dbReference type="CDD" id="cd03257">
    <property type="entry name" value="ABC_NikE_OppD_transporters"/>
    <property type="match status" value="1"/>
</dbReference>
<dbReference type="FunFam" id="3.40.50.300:FF:000016">
    <property type="entry name" value="Oligopeptide ABC transporter ATP-binding component"/>
    <property type="match status" value="1"/>
</dbReference>
<dbReference type="EMBL" id="JADBEM010000001">
    <property type="protein sequence ID" value="MBE1603639.1"/>
    <property type="molecule type" value="Genomic_DNA"/>
</dbReference>